<comment type="similarity">
    <text evidence="3 8">Belongs to the class-III pyridoxal-phosphate-dependent aminotransferase family.</text>
</comment>
<comment type="pathway">
    <text evidence="2 9">Amino-acid biosynthesis; L-proline biosynthesis; L-glutamate 5-semialdehyde from L-ornithine: step 1/1.</text>
</comment>
<gene>
    <name evidence="10" type="ORF">IFR04_015057</name>
</gene>
<evidence type="ECO:0000256" key="1">
    <source>
        <dbReference type="ARBA" id="ARBA00001933"/>
    </source>
</evidence>
<dbReference type="InterPro" id="IPR050103">
    <property type="entry name" value="Class-III_PLP-dep_AT"/>
</dbReference>
<dbReference type="InterPro" id="IPR049704">
    <property type="entry name" value="Aminotrans_3_PPA_site"/>
</dbReference>
<evidence type="ECO:0000313" key="11">
    <source>
        <dbReference type="Proteomes" id="UP000664132"/>
    </source>
</evidence>
<dbReference type="OrthoDB" id="10261433at2759"/>
<dbReference type="NCBIfam" id="TIGR01885">
    <property type="entry name" value="Orn_aminotrans"/>
    <property type="match status" value="1"/>
</dbReference>
<dbReference type="GO" id="GO:0004587">
    <property type="term" value="F:ornithine aminotransferase activity"/>
    <property type="evidence" value="ECO:0007669"/>
    <property type="project" value="UniProtKB-EC"/>
</dbReference>
<evidence type="ECO:0000256" key="2">
    <source>
        <dbReference type="ARBA" id="ARBA00004998"/>
    </source>
</evidence>
<dbReference type="PANTHER" id="PTHR11986:SF18">
    <property type="entry name" value="ORNITHINE AMINOTRANSFERASE, MITOCHONDRIAL"/>
    <property type="match status" value="1"/>
</dbReference>
<evidence type="ECO:0000256" key="7">
    <source>
        <dbReference type="ARBA" id="ARBA00022898"/>
    </source>
</evidence>
<keyword evidence="11" id="KW-1185">Reference proteome</keyword>
<reference evidence="10" key="1">
    <citation type="submission" date="2021-02" db="EMBL/GenBank/DDBJ databases">
        <title>Genome sequence Cadophora malorum strain M34.</title>
        <authorList>
            <person name="Stefanovic E."/>
            <person name="Vu D."/>
            <person name="Scully C."/>
            <person name="Dijksterhuis J."/>
            <person name="Roader J."/>
            <person name="Houbraken J."/>
        </authorList>
    </citation>
    <scope>NUCLEOTIDE SEQUENCE</scope>
    <source>
        <strain evidence="10">M34</strain>
    </source>
</reference>
<proteinExistence type="inferred from homology"/>
<comment type="catalytic activity">
    <reaction evidence="9">
        <text>a 2-oxocarboxylate + L-ornithine = L-glutamate 5-semialdehyde + an L-alpha-amino acid</text>
        <dbReference type="Rhea" id="RHEA:13877"/>
        <dbReference type="ChEBI" id="CHEBI:35179"/>
        <dbReference type="ChEBI" id="CHEBI:46911"/>
        <dbReference type="ChEBI" id="CHEBI:58066"/>
        <dbReference type="ChEBI" id="CHEBI:59869"/>
        <dbReference type="EC" id="2.6.1.13"/>
    </reaction>
</comment>
<protein>
    <recommendedName>
        <fullName evidence="4 9">Ornithine aminotransferase</fullName>
        <ecNumber evidence="4 9">2.6.1.13</ecNumber>
    </recommendedName>
</protein>
<dbReference type="UniPathway" id="UPA00098">
    <property type="reaction ID" value="UER00358"/>
</dbReference>
<dbReference type="SUPFAM" id="SSF53383">
    <property type="entry name" value="PLP-dependent transferases"/>
    <property type="match status" value="1"/>
</dbReference>
<dbReference type="InterPro" id="IPR015421">
    <property type="entry name" value="PyrdxlP-dep_Trfase_major"/>
</dbReference>
<dbReference type="EMBL" id="JAFJYH010000437">
    <property type="protein sequence ID" value="KAG4411812.1"/>
    <property type="molecule type" value="Genomic_DNA"/>
</dbReference>
<dbReference type="PIRSF" id="PIRSF000521">
    <property type="entry name" value="Transaminase_4ab_Lys_Orn"/>
    <property type="match status" value="1"/>
</dbReference>
<dbReference type="PANTHER" id="PTHR11986">
    <property type="entry name" value="AMINOTRANSFERASE CLASS III"/>
    <property type="match status" value="1"/>
</dbReference>
<dbReference type="GO" id="GO:0005737">
    <property type="term" value="C:cytoplasm"/>
    <property type="evidence" value="ECO:0007669"/>
    <property type="project" value="TreeGrafter"/>
</dbReference>
<dbReference type="GO" id="GO:0055129">
    <property type="term" value="P:L-proline biosynthetic process"/>
    <property type="evidence" value="ECO:0007669"/>
    <property type="project" value="UniProtKB-UniPathway"/>
</dbReference>
<accession>A0A8H7T3S5</accession>
<dbReference type="InterPro" id="IPR005814">
    <property type="entry name" value="Aminotrans_3"/>
</dbReference>
<evidence type="ECO:0000256" key="8">
    <source>
        <dbReference type="RuleBase" id="RU003560"/>
    </source>
</evidence>
<evidence type="ECO:0000256" key="4">
    <source>
        <dbReference type="ARBA" id="ARBA00012924"/>
    </source>
</evidence>
<dbReference type="EC" id="2.6.1.13" evidence="4 9"/>
<evidence type="ECO:0000256" key="3">
    <source>
        <dbReference type="ARBA" id="ARBA00008954"/>
    </source>
</evidence>
<comment type="cofactor">
    <cofactor evidence="1 9">
        <name>pyridoxal 5'-phosphate</name>
        <dbReference type="ChEBI" id="CHEBI:597326"/>
    </cofactor>
</comment>
<evidence type="ECO:0000256" key="9">
    <source>
        <dbReference type="RuleBase" id="RU365036"/>
    </source>
</evidence>
<dbReference type="Pfam" id="PF00202">
    <property type="entry name" value="Aminotran_3"/>
    <property type="match status" value="1"/>
</dbReference>
<evidence type="ECO:0000256" key="5">
    <source>
        <dbReference type="ARBA" id="ARBA00022576"/>
    </source>
</evidence>
<dbReference type="GO" id="GO:0042802">
    <property type="term" value="F:identical protein binding"/>
    <property type="evidence" value="ECO:0007669"/>
    <property type="project" value="TreeGrafter"/>
</dbReference>
<dbReference type="InterPro" id="IPR010164">
    <property type="entry name" value="Orn_aminotrans"/>
</dbReference>
<dbReference type="GO" id="GO:0010121">
    <property type="term" value="P:L-arginine catabolic process to proline via ornithine"/>
    <property type="evidence" value="ECO:0007669"/>
    <property type="project" value="TreeGrafter"/>
</dbReference>
<dbReference type="CDD" id="cd00610">
    <property type="entry name" value="OAT_like"/>
    <property type="match status" value="1"/>
</dbReference>
<dbReference type="AlphaFoldDB" id="A0A8H7T3S5"/>
<keyword evidence="6 9" id="KW-0808">Transferase</keyword>
<keyword evidence="7 8" id="KW-0663">Pyridoxal phosphate</keyword>
<dbReference type="Gene3D" id="3.90.1150.10">
    <property type="entry name" value="Aspartate Aminotransferase, domain 1"/>
    <property type="match status" value="1"/>
</dbReference>
<comment type="caution">
    <text evidence="10">The sequence shown here is derived from an EMBL/GenBank/DDBJ whole genome shotgun (WGS) entry which is preliminary data.</text>
</comment>
<sequence>MGSIQESFAVSAKTQEVVDDYANFVSGGFAPYPVALTRTLNAKAWDVDGKEYIDFLSMYAVVNMGHSHPKILAAAVEAMKEGAIVNLPFHNPAYGKLAKKLHDMFGYDKFVALTSGGEAADAAVKIARKWGYLTKKIPDEKCHILTAASCYHGVTISTVSLASKKSNYFGPFVPHVGSTSPSGKVVNFGSIEDLKDALEIDGENIAAFMIEPMQGAAGMITPPNGYLKAVEALCKEHNVLFICDEIQCGLGRAGSDLFHLREGVRPDMVVLGKALSGGMYALSGVLGDDRTMKLLDNYEIGSTFAATPVGCAAAIAALDVLVEGKLSDRANELGAFLISTLEAANLPHVTGFSGAGLFWSIIFEPKPPKVTPRRIVSLLAQRGVLVSAAGLNRVRICPPLTISKEELLKGTELVIEAIRDIESIGPLPSESLFDPRHGG</sequence>
<evidence type="ECO:0000256" key="6">
    <source>
        <dbReference type="ARBA" id="ARBA00022679"/>
    </source>
</evidence>
<dbReference type="PROSITE" id="PS00600">
    <property type="entry name" value="AA_TRANSFER_CLASS_3"/>
    <property type="match status" value="1"/>
</dbReference>
<dbReference type="InterPro" id="IPR015422">
    <property type="entry name" value="PyrdxlP-dep_Trfase_small"/>
</dbReference>
<name>A0A8H7T3S5_9HELO</name>
<dbReference type="InterPro" id="IPR015424">
    <property type="entry name" value="PyrdxlP-dep_Trfase"/>
</dbReference>
<dbReference type="FunFam" id="3.40.640.10:FF:000011">
    <property type="entry name" value="Ornithine aminotransferase"/>
    <property type="match status" value="1"/>
</dbReference>
<keyword evidence="5 9" id="KW-0032">Aminotransferase</keyword>
<evidence type="ECO:0000313" key="10">
    <source>
        <dbReference type="EMBL" id="KAG4411812.1"/>
    </source>
</evidence>
<dbReference type="GO" id="GO:0019544">
    <property type="term" value="P:L-arginine catabolic process to L-glutamate"/>
    <property type="evidence" value="ECO:0007669"/>
    <property type="project" value="TreeGrafter"/>
</dbReference>
<dbReference type="Proteomes" id="UP000664132">
    <property type="component" value="Unassembled WGS sequence"/>
</dbReference>
<organism evidence="10 11">
    <name type="scientific">Cadophora malorum</name>
    <dbReference type="NCBI Taxonomy" id="108018"/>
    <lineage>
        <taxon>Eukaryota</taxon>
        <taxon>Fungi</taxon>
        <taxon>Dikarya</taxon>
        <taxon>Ascomycota</taxon>
        <taxon>Pezizomycotina</taxon>
        <taxon>Leotiomycetes</taxon>
        <taxon>Helotiales</taxon>
        <taxon>Ploettnerulaceae</taxon>
        <taxon>Cadophora</taxon>
    </lineage>
</organism>
<dbReference type="GO" id="GO:0030170">
    <property type="term" value="F:pyridoxal phosphate binding"/>
    <property type="evidence" value="ECO:0007669"/>
    <property type="project" value="InterPro"/>
</dbReference>
<dbReference type="Gene3D" id="3.40.640.10">
    <property type="entry name" value="Type I PLP-dependent aspartate aminotransferase-like (Major domain)"/>
    <property type="match status" value="1"/>
</dbReference>